<dbReference type="Proteomes" id="UP000274271">
    <property type="component" value="Unassembled WGS sequence"/>
</dbReference>
<keyword evidence="1" id="KW-0732">Signal</keyword>
<evidence type="ECO:0000313" key="3">
    <source>
        <dbReference type="EMBL" id="RRB14941.1"/>
    </source>
</evidence>
<feature type="signal peptide" evidence="1">
    <location>
        <begin position="1"/>
        <end position="24"/>
    </location>
</feature>
<evidence type="ECO:0000313" key="4">
    <source>
        <dbReference type="Proteomes" id="UP000274271"/>
    </source>
</evidence>
<accession>A0A3P1CNP6</accession>
<dbReference type="EMBL" id="RQJP01000002">
    <property type="protein sequence ID" value="RRB14941.1"/>
    <property type="molecule type" value="Genomic_DNA"/>
</dbReference>
<dbReference type="OrthoDB" id="787698at2"/>
<dbReference type="AlphaFoldDB" id="A0A3P1CNP6"/>
<keyword evidence="4" id="KW-1185">Reference proteome</keyword>
<proteinExistence type="predicted"/>
<protein>
    <recommendedName>
        <fullName evidence="2">DUF4097 domain-containing protein</fullName>
    </recommendedName>
</protein>
<dbReference type="InterPro" id="IPR025164">
    <property type="entry name" value="Toastrack_DUF4097"/>
</dbReference>
<dbReference type="Pfam" id="PF13349">
    <property type="entry name" value="DUF4097"/>
    <property type="match status" value="1"/>
</dbReference>
<sequence length="279" mass="30301">MKPNRITTALLMLISLAEIQPIMAQSETKEQLTIPLSDPNKPGFLRVGLINGSIHVVGYTGKEVVVDAVAEPNTGKRKEEKPDELANGMKRLSTRGGLDMSAEEQNNKINLSAGSIKRPINLTIKVPQQFSLKVSTVNNGDISIENVNGELEVNNVNGQIQLTNVAGSAVANTVNGNLKATFRTINSDVPMAFSTLNGNVDVTFPANAKFDVKLKSDRGEIFSDFDVDVDKSQPKATRSSQTGMYKVSIDDWVQGKVNGGGREVMMKNMHGNIYIRKAK</sequence>
<evidence type="ECO:0000259" key="2">
    <source>
        <dbReference type="Pfam" id="PF13349"/>
    </source>
</evidence>
<feature type="domain" description="DUF4097" evidence="2">
    <location>
        <begin position="137"/>
        <end position="249"/>
    </location>
</feature>
<comment type="caution">
    <text evidence="3">The sequence shown here is derived from an EMBL/GenBank/DDBJ whole genome shotgun (WGS) entry which is preliminary data.</text>
</comment>
<gene>
    <name evidence="3" type="ORF">EHT87_10265</name>
</gene>
<organism evidence="3 4">
    <name type="scientific">Larkinella knui</name>
    <dbReference type="NCBI Taxonomy" id="2025310"/>
    <lineage>
        <taxon>Bacteria</taxon>
        <taxon>Pseudomonadati</taxon>
        <taxon>Bacteroidota</taxon>
        <taxon>Cytophagia</taxon>
        <taxon>Cytophagales</taxon>
        <taxon>Spirosomataceae</taxon>
        <taxon>Larkinella</taxon>
    </lineage>
</organism>
<evidence type="ECO:0000256" key="1">
    <source>
        <dbReference type="SAM" id="SignalP"/>
    </source>
</evidence>
<name>A0A3P1CNP6_9BACT</name>
<reference evidence="3 4" key="1">
    <citation type="submission" date="2018-11" db="EMBL/GenBank/DDBJ databases">
        <authorList>
            <person name="Zhou Z."/>
            <person name="Wang G."/>
        </authorList>
    </citation>
    <scope>NUCLEOTIDE SEQUENCE [LARGE SCALE GENOMIC DNA]</scope>
    <source>
        <strain evidence="3 4">KCTC42998</strain>
    </source>
</reference>
<feature type="chain" id="PRO_5017938264" description="DUF4097 domain-containing protein" evidence="1">
    <location>
        <begin position="25"/>
        <end position="279"/>
    </location>
</feature>
<dbReference type="RefSeq" id="WP_124906543.1">
    <property type="nucleotide sequence ID" value="NZ_RQJP01000002.1"/>
</dbReference>